<keyword evidence="6" id="KW-0812">Transmembrane</keyword>
<reference evidence="8" key="2">
    <citation type="submission" date="2015-02" db="UniProtKB">
        <authorList>
            <consortium name="EnsemblMetazoa"/>
        </authorList>
    </citation>
    <scope>IDENTIFICATION</scope>
</reference>
<evidence type="ECO:0000256" key="6">
    <source>
        <dbReference type="SAM" id="Phobius"/>
    </source>
</evidence>
<dbReference type="PANTHER" id="PTHR28593">
    <property type="entry name" value="METEORIN-LIKE PROTEIN"/>
    <property type="match status" value="1"/>
</dbReference>
<evidence type="ECO:0000259" key="7">
    <source>
        <dbReference type="PROSITE" id="PS50189"/>
    </source>
</evidence>
<keyword evidence="6" id="KW-0472">Membrane</keyword>
<dbReference type="AlphaFoldDB" id="T1J800"/>
<sequence length="312" mass="35338">MNTPSQWSAIWPSGFGVCASCDMATWIFLLFAAFLMTAGEARPTGYSDGCDWVGSGLDHPNQERGVQPVYLRCSQGTVFWRWPRGALRIVLRMGSAGRDFKGCLRANSSESARVRVYLEGKQKLHLLFAATDGRPSQLPRCFNSHHGQVALYVEADTASSSLDDRFEFIYDLQPFRSSKDPLEECKPCTEEELLHNFCVSDFVAKGIITSIRDNNQLERSEIKIKAHKVIREATTPVFKQQQNMFTNDELQEQYTTLHVPSKCHVMQDDGEFVFMGRLRLGDPILRCAPRLEEWNKLKDQVAVSGRSQCTLE</sequence>
<evidence type="ECO:0000256" key="5">
    <source>
        <dbReference type="ARBA" id="ARBA00023157"/>
    </source>
</evidence>
<evidence type="ECO:0000256" key="2">
    <source>
        <dbReference type="ARBA" id="ARBA00005669"/>
    </source>
</evidence>
<dbReference type="PANTHER" id="PTHR28593:SF3">
    <property type="entry name" value="METEORIN-LIKE PROTEIN"/>
    <property type="match status" value="1"/>
</dbReference>
<comment type="similarity">
    <text evidence="2">Belongs to the meteorin family.</text>
</comment>
<dbReference type="OMA" id="ISFCQYS"/>
<dbReference type="HOGENOM" id="CLU_069970_0_0_1"/>
<dbReference type="STRING" id="126957.T1J800"/>
<keyword evidence="4" id="KW-0732">Signal</keyword>
<keyword evidence="6" id="KW-1133">Transmembrane helix</keyword>
<name>T1J800_STRMM</name>
<evidence type="ECO:0000313" key="8">
    <source>
        <dbReference type="EnsemblMetazoa" id="SMAR009815-PA"/>
    </source>
</evidence>
<dbReference type="Gene3D" id="2.40.50.120">
    <property type="match status" value="1"/>
</dbReference>
<accession>T1J800</accession>
<feature type="domain" description="NTR" evidence="7">
    <location>
        <begin position="185"/>
        <end position="309"/>
    </location>
</feature>
<protein>
    <recommendedName>
        <fullName evidence="7">NTR domain-containing protein</fullName>
    </recommendedName>
</protein>
<dbReference type="EnsemblMetazoa" id="SMAR009815-RA">
    <property type="protein sequence ID" value="SMAR009815-PA"/>
    <property type="gene ID" value="SMAR009815"/>
</dbReference>
<reference evidence="9" key="1">
    <citation type="submission" date="2011-05" db="EMBL/GenBank/DDBJ databases">
        <authorList>
            <person name="Richards S.R."/>
            <person name="Qu J."/>
            <person name="Jiang H."/>
            <person name="Jhangiani S.N."/>
            <person name="Agravi P."/>
            <person name="Goodspeed R."/>
            <person name="Gross S."/>
            <person name="Mandapat C."/>
            <person name="Jackson L."/>
            <person name="Mathew T."/>
            <person name="Pu L."/>
            <person name="Thornton R."/>
            <person name="Saada N."/>
            <person name="Wilczek-Boney K.B."/>
            <person name="Lee S."/>
            <person name="Kovar C."/>
            <person name="Wu Y."/>
            <person name="Scherer S.E."/>
            <person name="Worley K.C."/>
            <person name="Muzny D.M."/>
            <person name="Gibbs R."/>
        </authorList>
    </citation>
    <scope>NUCLEOTIDE SEQUENCE</scope>
    <source>
        <strain evidence="9">Brora</strain>
    </source>
</reference>
<keyword evidence="5" id="KW-1015">Disulfide bond</keyword>
<dbReference type="EMBL" id="JH431944">
    <property type="status" value="NOT_ANNOTATED_CDS"/>
    <property type="molecule type" value="Genomic_DNA"/>
</dbReference>
<comment type="subcellular location">
    <subcellularLocation>
        <location evidence="1">Secreted</location>
    </subcellularLocation>
</comment>
<feature type="transmembrane region" description="Helical" evidence="6">
    <location>
        <begin position="12"/>
        <end position="35"/>
    </location>
</feature>
<dbReference type="InterPro" id="IPR051998">
    <property type="entry name" value="Meteorin-like"/>
</dbReference>
<keyword evidence="3" id="KW-0964">Secreted</keyword>
<evidence type="ECO:0000256" key="4">
    <source>
        <dbReference type="ARBA" id="ARBA00022729"/>
    </source>
</evidence>
<evidence type="ECO:0000256" key="1">
    <source>
        <dbReference type="ARBA" id="ARBA00004613"/>
    </source>
</evidence>
<evidence type="ECO:0000313" key="9">
    <source>
        <dbReference type="Proteomes" id="UP000014500"/>
    </source>
</evidence>
<dbReference type="PhylomeDB" id="T1J800"/>
<dbReference type="InterPro" id="IPR001134">
    <property type="entry name" value="Netrin_domain"/>
</dbReference>
<dbReference type="GO" id="GO:0005179">
    <property type="term" value="F:hormone activity"/>
    <property type="evidence" value="ECO:0007669"/>
    <property type="project" value="TreeGrafter"/>
</dbReference>
<dbReference type="eggNOG" id="ENOG502QUQB">
    <property type="taxonomic scope" value="Eukaryota"/>
</dbReference>
<dbReference type="Proteomes" id="UP000014500">
    <property type="component" value="Unassembled WGS sequence"/>
</dbReference>
<dbReference type="SUPFAM" id="SSF50242">
    <property type="entry name" value="TIMP-like"/>
    <property type="match status" value="1"/>
</dbReference>
<dbReference type="InterPro" id="IPR008993">
    <property type="entry name" value="TIMP-like_OB-fold"/>
</dbReference>
<proteinExistence type="inferred from homology"/>
<dbReference type="GO" id="GO:0005615">
    <property type="term" value="C:extracellular space"/>
    <property type="evidence" value="ECO:0007669"/>
    <property type="project" value="TreeGrafter"/>
</dbReference>
<evidence type="ECO:0000256" key="3">
    <source>
        <dbReference type="ARBA" id="ARBA00022525"/>
    </source>
</evidence>
<dbReference type="PROSITE" id="PS50189">
    <property type="entry name" value="NTR"/>
    <property type="match status" value="1"/>
</dbReference>
<keyword evidence="9" id="KW-1185">Reference proteome</keyword>
<organism evidence="8 9">
    <name type="scientific">Strigamia maritima</name>
    <name type="common">European centipede</name>
    <name type="synonym">Geophilus maritimus</name>
    <dbReference type="NCBI Taxonomy" id="126957"/>
    <lineage>
        <taxon>Eukaryota</taxon>
        <taxon>Metazoa</taxon>
        <taxon>Ecdysozoa</taxon>
        <taxon>Arthropoda</taxon>
        <taxon>Myriapoda</taxon>
        <taxon>Chilopoda</taxon>
        <taxon>Pleurostigmophora</taxon>
        <taxon>Geophilomorpha</taxon>
        <taxon>Linotaeniidae</taxon>
        <taxon>Strigamia</taxon>
    </lineage>
</organism>